<evidence type="ECO:0000256" key="1">
    <source>
        <dbReference type="ARBA" id="ARBA00004167"/>
    </source>
</evidence>
<feature type="region of interest" description="Disordered" evidence="5">
    <location>
        <begin position="205"/>
        <end position="249"/>
    </location>
</feature>
<evidence type="ECO:0000256" key="5">
    <source>
        <dbReference type="SAM" id="MobiDB-lite"/>
    </source>
</evidence>
<keyword evidence="4 6" id="KW-0472">Membrane</keyword>
<dbReference type="PANTHER" id="PTHR15549:SF26">
    <property type="entry name" value="AXIAL BUDDING PATTERN PROTEIN 2-RELATED"/>
    <property type="match status" value="1"/>
</dbReference>
<evidence type="ECO:0000256" key="3">
    <source>
        <dbReference type="ARBA" id="ARBA00022989"/>
    </source>
</evidence>
<evidence type="ECO:0000313" key="8">
    <source>
        <dbReference type="Proteomes" id="UP000294003"/>
    </source>
</evidence>
<feature type="transmembrane region" description="Helical" evidence="6">
    <location>
        <begin position="255"/>
        <end position="279"/>
    </location>
</feature>
<feature type="compositionally biased region" description="Polar residues" evidence="5">
    <location>
        <begin position="236"/>
        <end position="246"/>
    </location>
</feature>
<protein>
    <recommendedName>
        <fullName evidence="9">Mid2 domain-containing protein</fullName>
    </recommendedName>
</protein>
<evidence type="ECO:0000256" key="2">
    <source>
        <dbReference type="ARBA" id="ARBA00022692"/>
    </source>
</evidence>
<keyword evidence="2 6" id="KW-0812">Transmembrane</keyword>
<comment type="subcellular location">
    <subcellularLocation>
        <location evidence="1">Membrane</location>
        <topology evidence="1">Single-pass membrane protein</topology>
    </subcellularLocation>
</comment>
<evidence type="ECO:0000256" key="4">
    <source>
        <dbReference type="ARBA" id="ARBA00023136"/>
    </source>
</evidence>
<organism evidence="7 8">
    <name type="scientific">Monosporascus cannonballus</name>
    <dbReference type="NCBI Taxonomy" id="155416"/>
    <lineage>
        <taxon>Eukaryota</taxon>
        <taxon>Fungi</taxon>
        <taxon>Dikarya</taxon>
        <taxon>Ascomycota</taxon>
        <taxon>Pezizomycotina</taxon>
        <taxon>Sordariomycetes</taxon>
        <taxon>Xylariomycetidae</taxon>
        <taxon>Xylariales</taxon>
        <taxon>Xylariales incertae sedis</taxon>
        <taxon>Monosporascus</taxon>
    </lineage>
</organism>
<keyword evidence="8" id="KW-1185">Reference proteome</keyword>
<evidence type="ECO:0008006" key="9">
    <source>
        <dbReference type="Google" id="ProtNLM"/>
    </source>
</evidence>
<evidence type="ECO:0000256" key="6">
    <source>
        <dbReference type="SAM" id="Phobius"/>
    </source>
</evidence>
<dbReference type="CDD" id="cd12087">
    <property type="entry name" value="TM_EGFR-like"/>
    <property type="match status" value="1"/>
</dbReference>
<keyword evidence="3 6" id="KW-1133">Transmembrane helix</keyword>
<feature type="compositionally biased region" description="Low complexity" evidence="5">
    <location>
        <begin position="205"/>
        <end position="226"/>
    </location>
</feature>
<comment type="caution">
    <text evidence="7">The sequence shown here is derived from an EMBL/GenBank/DDBJ whole genome shotgun (WGS) entry which is preliminary data.</text>
</comment>
<accession>A0ABY0H216</accession>
<evidence type="ECO:0000313" key="7">
    <source>
        <dbReference type="EMBL" id="RYO82784.1"/>
    </source>
</evidence>
<reference evidence="7 8" key="1">
    <citation type="submission" date="2018-06" db="EMBL/GenBank/DDBJ databases">
        <title>Complete Genomes of Monosporascus.</title>
        <authorList>
            <person name="Robinson A.J."/>
            <person name="Natvig D.O."/>
        </authorList>
    </citation>
    <scope>NUCLEOTIDE SEQUENCE [LARGE SCALE GENOMIC DNA]</scope>
    <source>
        <strain evidence="7 8">CBS 609.92</strain>
    </source>
</reference>
<gene>
    <name evidence="7" type="ORF">DL762_006448</name>
</gene>
<sequence length="439" mass="46130">MRLDVSKMGHFAGLLGVVTGQEEVAAPSRGTGQTPPALINFGDTFTTSTVGADTRGDAQIIWTTAPNLNLAVTDVYLYKSGIMDGEEDALIAESNMAGNFTRILVGRDEGIDNSGGRIPILPSYGRADGVNITVLPISSSPDYFSNVWDSGVLYMEFELWNDTHTGKSYSPPFSINYNRGISPNEVITQGPDRIKRDKVEVHLIPTTTDVPTGSSSPPTPSPTLGGPSQGAGLGTSIPTAEDNSGQSTGGLSTGAIAGIAVGIGVGLLAVAGLLVWFCLRRRQSGRPLVRAHEVGYGSDSGAVAMMPEKEAAGLTESSSHPVYDPPSAPVAHHGDPTAVAAPYAPYSDHVVAPGTAVTTPTATSLNEPSPVLHEQQQQRGPGGEAGAASQHQQQPIASRYAHLVEEGMTVEEIRRLEEEERQLDAAIEEAGHRHSQARQ</sequence>
<feature type="region of interest" description="Disordered" evidence="5">
    <location>
        <begin position="358"/>
        <end position="398"/>
    </location>
</feature>
<dbReference type="EMBL" id="QJNS01000206">
    <property type="protein sequence ID" value="RYO82784.1"/>
    <property type="molecule type" value="Genomic_DNA"/>
</dbReference>
<dbReference type="Proteomes" id="UP000294003">
    <property type="component" value="Unassembled WGS sequence"/>
</dbReference>
<proteinExistence type="predicted"/>
<name>A0ABY0H216_9PEZI</name>
<dbReference type="PANTHER" id="PTHR15549">
    <property type="entry name" value="PAIRED IMMUNOGLOBULIN-LIKE TYPE 2 RECEPTOR"/>
    <property type="match status" value="1"/>
</dbReference>
<dbReference type="InterPro" id="IPR051694">
    <property type="entry name" value="Immunoregulatory_rcpt-like"/>
</dbReference>